<evidence type="ECO:0000256" key="10">
    <source>
        <dbReference type="ARBA" id="ARBA00049359"/>
    </source>
</evidence>
<evidence type="ECO:0000256" key="9">
    <source>
        <dbReference type="ARBA" id="ARBA00047725"/>
    </source>
</evidence>
<keyword evidence="14" id="KW-1185">Reference proteome</keyword>
<keyword evidence="11 13" id="KW-0560">Oxidoreductase</keyword>
<dbReference type="InterPro" id="IPR005123">
    <property type="entry name" value="Oxoglu/Fe-dep_dioxygenase_dom"/>
</dbReference>
<dbReference type="RefSeq" id="WP_196941881.1">
    <property type="nucleotide sequence ID" value="NZ_CP060436.1"/>
</dbReference>
<keyword evidence="6" id="KW-0266">Ethylene biosynthesis</keyword>
<comment type="similarity">
    <text evidence="11">Belongs to the iron/ascorbate-dependent oxidoreductase family.</text>
</comment>
<dbReference type="InterPro" id="IPR044861">
    <property type="entry name" value="IPNS-like_FE2OG_OXY"/>
</dbReference>
<dbReference type="KEGG" id="palw:PSAL_000170"/>
<evidence type="ECO:0000313" key="14">
    <source>
        <dbReference type="Proteomes" id="UP000283786"/>
    </source>
</evidence>
<evidence type="ECO:0000256" key="2">
    <source>
        <dbReference type="ARBA" id="ARBA00004767"/>
    </source>
</evidence>
<dbReference type="GO" id="GO:0102276">
    <property type="term" value="F:2-oxoglutarate oxygenase/decarboxylase (ethylene-forming) activity"/>
    <property type="evidence" value="ECO:0007669"/>
    <property type="project" value="UniProtKB-EC"/>
</dbReference>
<evidence type="ECO:0000256" key="7">
    <source>
        <dbReference type="ARBA" id="ARBA00031011"/>
    </source>
</evidence>
<dbReference type="InterPro" id="IPR027443">
    <property type="entry name" value="IPNS-like_sf"/>
</dbReference>
<evidence type="ECO:0000256" key="3">
    <source>
        <dbReference type="ARBA" id="ARBA00012293"/>
    </source>
</evidence>
<dbReference type="PROSITE" id="PS51471">
    <property type="entry name" value="FE2OG_OXY"/>
    <property type="match status" value="1"/>
</dbReference>
<evidence type="ECO:0000313" key="13">
    <source>
        <dbReference type="EMBL" id="QPM88815.1"/>
    </source>
</evidence>
<evidence type="ECO:0000256" key="5">
    <source>
        <dbReference type="ARBA" id="ARBA00019045"/>
    </source>
</evidence>
<evidence type="ECO:0000256" key="4">
    <source>
        <dbReference type="ARBA" id="ARBA00012531"/>
    </source>
</evidence>
<dbReference type="EMBL" id="CP060436">
    <property type="protein sequence ID" value="QPM88815.1"/>
    <property type="molecule type" value="Genomic_DNA"/>
</dbReference>
<reference evidence="13 14" key="1">
    <citation type="submission" date="2020-08" db="EMBL/GenBank/DDBJ databases">
        <title>Genome sequence of Rhodobacteraceae bacterium Lw-13e.</title>
        <authorList>
            <person name="Poehlein A."/>
            <person name="Wolter L."/>
            <person name="Daniel R."/>
            <person name="Brinkhoff T."/>
        </authorList>
    </citation>
    <scope>NUCLEOTIDE SEQUENCE [LARGE SCALE GENOMIC DNA]</scope>
    <source>
        <strain evidence="13 14">Lw-13e</strain>
    </source>
</reference>
<dbReference type="Gene3D" id="2.60.120.330">
    <property type="entry name" value="B-lactam Antibiotic, Isopenicillin N Synthase, Chain"/>
    <property type="match status" value="1"/>
</dbReference>
<dbReference type="PRINTS" id="PR00682">
    <property type="entry name" value="IPNSYNTHASE"/>
</dbReference>
<dbReference type="PANTHER" id="PTHR47990">
    <property type="entry name" value="2-OXOGLUTARATE (2OG) AND FE(II)-DEPENDENT OXYGENASE SUPERFAMILY PROTEIN-RELATED"/>
    <property type="match status" value="1"/>
</dbReference>
<evidence type="ECO:0000256" key="6">
    <source>
        <dbReference type="ARBA" id="ARBA00022666"/>
    </source>
</evidence>
<dbReference type="Proteomes" id="UP000283786">
    <property type="component" value="Chromosome"/>
</dbReference>
<dbReference type="EC" id="1.14.20.7" evidence="3"/>
<evidence type="ECO:0000256" key="1">
    <source>
        <dbReference type="ARBA" id="ARBA00001954"/>
    </source>
</evidence>
<evidence type="ECO:0000256" key="8">
    <source>
        <dbReference type="ARBA" id="ARBA00031282"/>
    </source>
</evidence>
<proteinExistence type="inferred from homology"/>
<dbReference type="Pfam" id="PF03171">
    <property type="entry name" value="2OG-FeII_Oxy"/>
    <property type="match status" value="1"/>
</dbReference>
<organism evidence="13 14">
    <name type="scientific">Pseudooceanicola algae</name>
    <dbReference type="NCBI Taxonomy" id="1537215"/>
    <lineage>
        <taxon>Bacteria</taxon>
        <taxon>Pseudomonadati</taxon>
        <taxon>Pseudomonadota</taxon>
        <taxon>Alphaproteobacteria</taxon>
        <taxon>Rhodobacterales</taxon>
        <taxon>Paracoccaceae</taxon>
        <taxon>Pseudooceanicola</taxon>
    </lineage>
</organism>
<keyword evidence="13" id="KW-0223">Dioxygenase</keyword>
<dbReference type="GO" id="GO:0046872">
    <property type="term" value="F:metal ion binding"/>
    <property type="evidence" value="ECO:0007669"/>
    <property type="project" value="UniProtKB-KW"/>
</dbReference>
<dbReference type="GO" id="GO:0009693">
    <property type="term" value="P:ethylene biosynthetic process"/>
    <property type="evidence" value="ECO:0007669"/>
    <property type="project" value="UniProtKB-KW"/>
</dbReference>
<dbReference type="Pfam" id="PF14226">
    <property type="entry name" value="DIOX_N"/>
    <property type="match status" value="1"/>
</dbReference>
<evidence type="ECO:0000259" key="12">
    <source>
        <dbReference type="PROSITE" id="PS51471"/>
    </source>
</evidence>
<feature type="domain" description="Fe2OG dioxygenase" evidence="12">
    <location>
        <begin position="174"/>
        <end position="275"/>
    </location>
</feature>
<name>A0A418SJT8_9RHOB</name>
<comment type="catalytic activity">
    <reaction evidence="10">
        <text>L-arginine + 2-oxoglutarate + O2 = guanidine + L-glutamate 5-semialdehyde + succinate + CO2</text>
        <dbReference type="Rhea" id="RHEA:31535"/>
        <dbReference type="ChEBI" id="CHEBI:15379"/>
        <dbReference type="ChEBI" id="CHEBI:16526"/>
        <dbReference type="ChEBI" id="CHEBI:16810"/>
        <dbReference type="ChEBI" id="CHEBI:30031"/>
        <dbReference type="ChEBI" id="CHEBI:30087"/>
        <dbReference type="ChEBI" id="CHEBI:32682"/>
        <dbReference type="ChEBI" id="CHEBI:58066"/>
        <dbReference type="EC" id="1.14.20.7"/>
    </reaction>
</comment>
<dbReference type="EC" id="1.13.12.19" evidence="4"/>
<comment type="catalytic activity">
    <reaction evidence="9">
        <text>2-oxoglutarate + O2 + 2 H(+) = ethene + 3 CO2 + H2O</text>
        <dbReference type="Rhea" id="RHEA:31523"/>
        <dbReference type="ChEBI" id="CHEBI:15377"/>
        <dbReference type="ChEBI" id="CHEBI:15378"/>
        <dbReference type="ChEBI" id="CHEBI:15379"/>
        <dbReference type="ChEBI" id="CHEBI:16526"/>
        <dbReference type="ChEBI" id="CHEBI:16810"/>
        <dbReference type="ChEBI" id="CHEBI:18153"/>
        <dbReference type="EC" id="1.13.12.19"/>
    </reaction>
</comment>
<sequence>MTKSLPIIDISGLASSDPTDRAMVGASIRSACLAHGFFYVTGHGIPDGLIDAVMTETRSLFDLPDAAKDAVDKAQSPCNRGYEQLGGQTLQPGALPDRKEGYYIGEELTARDPRVATGKFNQGPNQWPADLPGFRPTMMAYFGALTTLGDTLMRGMALSLDLPEDYFADFCDQPAATLRLLHYPPAQPDVPDEMGAGAHTDFGGLTMLLQDNVGGLQVRDDDGSWIDAPPIPGAFVVNLGDMIARWTNDTYRSTLHRVINRSGRERYSVPFFYTGQQDHEVACIPTCLAAGETAKYPPITVENHLRAMYDRTYKAASAETKTA</sequence>
<gene>
    <name evidence="13" type="primary">vldW_1</name>
    <name evidence="13" type="ORF">PSAL_000170</name>
</gene>
<comment type="pathway">
    <text evidence="2">Alkene biosynthesis; ethylene biosynthesis via 2-oxoglutarate.</text>
</comment>
<keyword evidence="11" id="KW-0479">Metal-binding</keyword>
<accession>A0A418SJT8</accession>
<dbReference type="SUPFAM" id="SSF51197">
    <property type="entry name" value="Clavaminate synthase-like"/>
    <property type="match status" value="1"/>
</dbReference>
<dbReference type="InterPro" id="IPR026992">
    <property type="entry name" value="DIOX_N"/>
</dbReference>
<dbReference type="AlphaFoldDB" id="A0A418SJT8"/>
<dbReference type="InterPro" id="IPR050231">
    <property type="entry name" value="Iron_ascorbate_oxido_reductase"/>
</dbReference>
<protein>
    <recommendedName>
        <fullName evidence="5">2-oxoglutarate-dependent ethylene/succinate-forming enzyme</fullName>
        <ecNumber evidence="4">1.13.12.19</ecNumber>
        <ecNumber evidence="3">1.14.20.7</ecNumber>
    </recommendedName>
    <alternativeName>
        <fullName evidence="7">2-oxoglutarate dioxygenase (ethylene-forming)</fullName>
    </alternativeName>
    <alternativeName>
        <fullName evidence="8">2-oxoglutarate/L-arginine monooxygenase/decarboxylase (succinate-forming)</fullName>
    </alternativeName>
</protein>
<keyword evidence="11" id="KW-0408">Iron</keyword>
<evidence type="ECO:0000256" key="11">
    <source>
        <dbReference type="RuleBase" id="RU003682"/>
    </source>
</evidence>
<dbReference type="GO" id="GO:0051213">
    <property type="term" value="F:dioxygenase activity"/>
    <property type="evidence" value="ECO:0007669"/>
    <property type="project" value="UniProtKB-KW"/>
</dbReference>
<comment type="cofactor">
    <cofactor evidence="1">
        <name>Fe(2+)</name>
        <dbReference type="ChEBI" id="CHEBI:29033"/>
    </cofactor>
</comment>